<dbReference type="AlphaFoldDB" id="A0A271LVJ0"/>
<sequence length="569" mass="63774">MPLPLDLHGIPELRVMRQLAEALVYEGLVDCAVSRGGGKSRFEWCCDGATIRCEGSIGAFGRIRIAPETIVRGCGGQWRPATLGDLLASIDTCPERRAQLTSELDRTLDFSAWNKSNLRPRPRRDLPFAQLDSAIDEGHPYHPCFKARTGFDYTDHAAYGPEAGNAFQLAWLAVAPERLHSAFPTDEQAFWMHELGAETYALLDERRARLGDDARRFGLMPLHPWQWKALQGSELSRWLAEGSASFLGQAGDRYTASQSVRTLFNRDHPRRANLKLPMNLVNSSAKRIIEPHSVCSAPAISRWLKDIVASDSLFETRYPLTILGEYAGTIADREGPLAGQIAAIWREDVTSSLKPGETAVPLNALMAMESDSRPFVADWIERYGLDAWLDRLVATVVMPVYHLLVGHGIATEAHGQNLILIHRDGWPVRLAMRDFHDSVEYVPGFLRDPDTVPDFFALNPAYRDAAPNQYYWMESADLLGELCLDALFVYNLAEISHLLRHCYGLDEDGFWSDIGRRLRDHSRQFGLTHRQAALGLFQPRIRTESLLRRKLSPPGTECAHEIPNSLAVA</sequence>
<dbReference type="GO" id="GO:0019290">
    <property type="term" value="P:siderophore biosynthetic process"/>
    <property type="evidence" value="ECO:0007669"/>
    <property type="project" value="InterPro"/>
</dbReference>
<organism evidence="4 5">
    <name type="scientific">Mesorhizobium temperatum</name>
    <dbReference type="NCBI Taxonomy" id="241416"/>
    <lineage>
        <taxon>Bacteria</taxon>
        <taxon>Pseudomonadati</taxon>
        <taxon>Pseudomonadota</taxon>
        <taxon>Alphaproteobacteria</taxon>
        <taxon>Hyphomicrobiales</taxon>
        <taxon>Phyllobacteriaceae</taxon>
        <taxon>Mesorhizobium</taxon>
    </lineage>
</organism>
<dbReference type="Gene3D" id="1.10.510.40">
    <property type="match status" value="1"/>
</dbReference>
<name>A0A271LVJ0_9HYPH</name>
<keyword evidence="5" id="KW-1185">Reference proteome</keyword>
<dbReference type="PANTHER" id="PTHR34384">
    <property type="entry name" value="L-2,3-DIAMINOPROPANOATE--CITRATE LIGASE"/>
    <property type="match status" value="1"/>
</dbReference>
<evidence type="ECO:0000259" key="2">
    <source>
        <dbReference type="Pfam" id="PF04183"/>
    </source>
</evidence>
<proteinExistence type="predicted"/>
<accession>A0A271LVJ0</accession>
<dbReference type="Proteomes" id="UP000216442">
    <property type="component" value="Unassembled WGS sequence"/>
</dbReference>
<dbReference type="Gene3D" id="6.10.250.3370">
    <property type="match status" value="1"/>
</dbReference>
<dbReference type="RefSeq" id="WP_095491007.1">
    <property type="nucleotide sequence ID" value="NZ_NPKJ01000007.1"/>
</dbReference>
<dbReference type="InterPro" id="IPR022770">
    <property type="entry name" value="IucA/IucC-like_C"/>
</dbReference>
<comment type="caution">
    <text evidence="4">The sequence shown here is derived from an EMBL/GenBank/DDBJ whole genome shotgun (WGS) entry which is preliminary data.</text>
</comment>
<dbReference type="EMBL" id="NPKJ01000007">
    <property type="protein sequence ID" value="PAQ12163.1"/>
    <property type="molecule type" value="Genomic_DNA"/>
</dbReference>
<dbReference type="Pfam" id="PF06276">
    <property type="entry name" value="FhuF"/>
    <property type="match status" value="1"/>
</dbReference>
<dbReference type="PANTHER" id="PTHR34384:SF6">
    <property type="entry name" value="STAPHYLOFERRIN B SYNTHASE"/>
    <property type="match status" value="1"/>
</dbReference>
<comment type="pathway">
    <text evidence="1">Siderophore biosynthesis.</text>
</comment>
<dbReference type="InterPro" id="IPR037455">
    <property type="entry name" value="LucA/IucC-like"/>
</dbReference>
<evidence type="ECO:0000256" key="1">
    <source>
        <dbReference type="ARBA" id="ARBA00004924"/>
    </source>
</evidence>
<evidence type="ECO:0000313" key="4">
    <source>
        <dbReference type="EMBL" id="PAQ12163.1"/>
    </source>
</evidence>
<evidence type="ECO:0000259" key="3">
    <source>
        <dbReference type="Pfam" id="PF06276"/>
    </source>
</evidence>
<gene>
    <name evidence="4" type="ORF">CIT26_02015</name>
</gene>
<dbReference type="InterPro" id="IPR007310">
    <property type="entry name" value="Aerobactin_biosyn_IucA/IucC_N"/>
</dbReference>
<dbReference type="Pfam" id="PF04183">
    <property type="entry name" value="IucA_IucC"/>
    <property type="match status" value="1"/>
</dbReference>
<reference evidence="4 5" key="1">
    <citation type="submission" date="2017-08" db="EMBL/GenBank/DDBJ databases">
        <title>Mesorhizobium wenxinae sp. nov., a novel rhizobial species isolated from root nodules of chickpea (Cicer arietinum L.).</title>
        <authorList>
            <person name="Zhang J."/>
        </authorList>
    </citation>
    <scope>NUCLEOTIDE SEQUENCE [LARGE SCALE GENOMIC DNA]</scope>
    <source>
        <strain evidence="4 5">SDW018</strain>
    </source>
</reference>
<dbReference type="OrthoDB" id="495728at2"/>
<feature type="domain" description="Aerobactin siderophore biosynthesis IucA/IucC N-terminal" evidence="2">
    <location>
        <begin position="128"/>
        <end position="367"/>
    </location>
</feature>
<protein>
    <submittedName>
        <fullName evidence="4">Rhizobactin siderophore biosynthesis protein RhsF</fullName>
    </submittedName>
</protein>
<dbReference type="GO" id="GO:0016881">
    <property type="term" value="F:acid-amino acid ligase activity"/>
    <property type="evidence" value="ECO:0007669"/>
    <property type="project" value="UniProtKB-ARBA"/>
</dbReference>
<evidence type="ECO:0000313" key="5">
    <source>
        <dbReference type="Proteomes" id="UP000216442"/>
    </source>
</evidence>
<feature type="domain" description="Aerobactin siderophore biosynthesis IucA/IucC-like C-terminal" evidence="3">
    <location>
        <begin position="387"/>
        <end position="553"/>
    </location>
</feature>